<dbReference type="FunFam" id="1.10.340.30:FF:000004">
    <property type="entry name" value="DNA-3-methyladenine glycosylase II"/>
    <property type="match status" value="1"/>
</dbReference>
<evidence type="ECO:0000256" key="3">
    <source>
        <dbReference type="ARBA" id="ARBA00023204"/>
    </source>
</evidence>
<dbReference type="GO" id="GO:0008725">
    <property type="term" value="F:DNA-3-methyladenine glycosylase activity"/>
    <property type="evidence" value="ECO:0007669"/>
    <property type="project" value="TreeGrafter"/>
</dbReference>
<protein>
    <recommendedName>
        <fullName evidence="5">HhH-GPD domain-containing protein</fullName>
    </recommendedName>
</protein>
<dbReference type="Gene3D" id="1.10.1670.40">
    <property type="match status" value="1"/>
</dbReference>
<feature type="domain" description="HhH-GPD" evidence="5">
    <location>
        <begin position="213"/>
        <end position="385"/>
    </location>
</feature>
<dbReference type="RefSeq" id="XP_007787765.1">
    <property type="nucleotide sequence ID" value="XM_007789575.1"/>
</dbReference>
<dbReference type="SUPFAM" id="SSF48150">
    <property type="entry name" value="DNA-glycosylase"/>
    <property type="match status" value="1"/>
</dbReference>
<dbReference type="GO" id="GO:0032131">
    <property type="term" value="F:alkylated DNA binding"/>
    <property type="evidence" value="ECO:0007669"/>
    <property type="project" value="TreeGrafter"/>
</dbReference>
<name>U1HW07_ENDPU</name>
<keyword evidence="3" id="KW-0234">DNA repair</keyword>
<dbReference type="GO" id="GO:0006307">
    <property type="term" value="P:DNA alkylation repair"/>
    <property type="evidence" value="ECO:0007669"/>
    <property type="project" value="TreeGrafter"/>
</dbReference>
<dbReference type="GO" id="GO:0043916">
    <property type="term" value="F:DNA-7-methylguanine glycosylase activity"/>
    <property type="evidence" value="ECO:0007669"/>
    <property type="project" value="TreeGrafter"/>
</dbReference>
<proteinExistence type="inferred from homology"/>
<dbReference type="PANTHER" id="PTHR43003:SF5">
    <property type="entry name" value="DNA-3-METHYLADENINE GLYCOSYLASE"/>
    <property type="match status" value="1"/>
</dbReference>
<dbReference type="GO" id="GO:0032993">
    <property type="term" value="C:protein-DNA complex"/>
    <property type="evidence" value="ECO:0007669"/>
    <property type="project" value="TreeGrafter"/>
</dbReference>
<feature type="compositionally biased region" description="Polar residues" evidence="4">
    <location>
        <begin position="124"/>
        <end position="149"/>
    </location>
</feature>
<organism evidence="6 7">
    <name type="scientific">Endocarpon pusillum (strain Z07020 / HMAS-L-300199)</name>
    <name type="common">Lichen-forming fungus</name>
    <dbReference type="NCBI Taxonomy" id="1263415"/>
    <lineage>
        <taxon>Eukaryota</taxon>
        <taxon>Fungi</taxon>
        <taxon>Dikarya</taxon>
        <taxon>Ascomycota</taxon>
        <taxon>Pezizomycotina</taxon>
        <taxon>Eurotiomycetes</taxon>
        <taxon>Chaetothyriomycetidae</taxon>
        <taxon>Verrucariales</taxon>
        <taxon>Verrucariaceae</taxon>
        <taxon>Endocarpon</taxon>
    </lineage>
</organism>
<dbReference type="eggNOG" id="KOG1918">
    <property type="taxonomic scope" value="Eukaryota"/>
</dbReference>
<evidence type="ECO:0000256" key="4">
    <source>
        <dbReference type="SAM" id="MobiDB-lite"/>
    </source>
</evidence>
<reference evidence="7" key="1">
    <citation type="journal article" date="2014" name="BMC Genomics">
        <title>Genome characteristics reveal the impact of lichenization on lichen-forming fungus Endocarpon pusillum Hedwig (Verrucariales, Ascomycota).</title>
        <authorList>
            <person name="Wang Y.-Y."/>
            <person name="Liu B."/>
            <person name="Zhang X.-Y."/>
            <person name="Zhou Q.-M."/>
            <person name="Zhang T."/>
            <person name="Li H."/>
            <person name="Yu Y.-F."/>
            <person name="Zhang X.-L."/>
            <person name="Hao X.-Y."/>
            <person name="Wang M."/>
            <person name="Wang L."/>
            <person name="Wei J.-C."/>
        </authorList>
    </citation>
    <scope>NUCLEOTIDE SEQUENCE [LARGE SCALE GENOMIC DNA]</scope>
    <source>
        <strain evidence="7">Z07020 / HMAS-L-300199</strain>
    </source>
</reference>
<dbReference type="Gene3D" id="1.10.340.30">
    <property type="entry name" value="Hypothetical protein, domain 2"/>
    <property type="match status" value="1"/>
</dbReference>
<dbReference type="HOGENOM" id="CLU_000445_72_0_1"/>
<dbReference type="CDD" id="cd00056">
    <property type="entry name" value="ENDO3c"/>
    <property type="match status" value="1"/>
</dbReference>
<keyword evidence="2" id="KW-0227">DNA damage</keyword>
<evidence type="ECO:0000256" key="1">
    <source>
        <dbReference type="ARBA" id="ARBA00010817"/>
    </source>
</evidence>
<keyword evidence="7" id="KW-1185">Reference proteome</keyword>
<dbReference type="OrthoDB" id="415889at2759"/>
<feature type="region of interest" description="Disordered" evidence="4">
    <location>
        <begin position="1"/>
        <end position="161"/>
    </location>
</feature>
<dbReference type="SMART" id="SM00478">
    <property type="entry name" value="ENDO3c"/>
    <property type="match status" value="1"/>
</dbReference>
<dbReference type="GO" id="GO:0005634">
    <property type="term" value="C:nucleus"/>
    <property type="evidence" value="ECO:0007669"/>
    <property type="project" value="TreeGrafter"/>
</dbReference>
<dbReference type="InterPro" id="IPR011257">
    <property type="entry name" value="DNA_glycosylase"/>
</dbReference>
<dbReference type="EMBL" id="KE720847">
    <property type="protein sequence ID" value="ERF74910.1"/>
    <property type="molecule type" value="Genomic_DNA"/>
</dbReference>
<dbReference type="InterPro" id="IPR051912">
    <property type="entry name" value="Alkylbase_DNA_Glycosylase/TA"/>
</dbReference>
<evidence type="ECO:0000256" key="2">
    <source>
        <dbReference type="ARBA" id="ARBA00022763"/>
    </source>
</evidence>
<comment type="similarity">
    <text evidence="1">Belongs to the alkylbase DNA glycosidase AlkA family.</text>
</comment>
<evidence type="ECO:0000313" key="7">
    <source>
        <dbReference type="Proteomes" id="UP000019373"/>
    </source>
</evidence>
<dbReference type="InterPro" id="IPR003265">
    <property type="entry name" value="HhH-GPD_domain"/>
</dbReference>
<gene>
    <name evidence="6" type="ORF">EPUS_08962</name>
</gene>
<dbReference type="GeneID" id="19243802"/>
<dbReference type="Proteomes" id="UP000019373">
    <property type="component" value="Unassembled WGS sequence"/>
</dbReference>
<evidence type="ECO:0000259" key="5">
    <source>
        <dbReference type="SMART" id="SM00478"/>
    </source>
</evidence>
<dbReference type="Pfam" id="PF00730">
    <property type="entry name" value="HhH-GPD"/>
    <property type="match status" value="1"/>
</dbReference>
<dbReference type="GO" id="GO:0006285">
    <property type="term" value="P:base-excision repair, AP site formation"/>
    <property type="evidence" value="ECO:0007669"/>
    <property type="project" value="TreeGrafter"/>
</dbReference>
<dbReference type="OMA" id="VEMFAMF"/>
<dbReference type="AlphaFoldDB" id="U1HW07"/>
<dbReference type="PANTHER" id="PTHR43003">
    <property type="entry name" value="DNA-3-METHYLADENINE GLYCOSYLASE"/>
    <property type="match status" value="1"/>
</dbReference>
<accession>U1HW07</accession>
<evidence type="ECO:0000313" key="6">
    <source>
        <dbReference type="EMBL" id="ERF74910.1"/>
    </source>
</evidence>
<sequence length="401" mass="43147">MSLRRSARTASIPLKSGMTTRASISDPKRPLTPDDEPLTVSKRSKRHSSRKPSTTTAEPTSFKVPLPPSRPKRKHTPPTETDEPPPLTPTPSLVGLISAPTYSSGDIDNATPPPPSRPADPHISNATLVTPGGTQATAYSSYVPESSPSKLGLKGPSHPTSTASNLLSQACAHLISVEPKLAPLIRKHTCHIFSPSGLAEKIDPFRSLASGIMAQQVSGAAAKSIKNKFIGLFNGDDPPQSNFPTPVQVVATDISRLRLAGLSQRKAEYIHGLAEKFATGELSTSMLLQASDEEVMEKLIAVRGLGKWSVEMFACFGLKRMDVFSTGDLGVQRGMAAFMGKDVSKLKAKGGGKWKYMSEKDMLEGSEKYRPYRSLFMWYMWRAEDVDVSAVEGNGEGAASV</sequence>